<comment type="function">
    <text evidence="1 6">Exhibits S-adenosyl-L-methionine-dependent methyltransferase activity.</text>
</comment>
<evidence type="ECO:0000256" key="2">
    <source>
        <dbReference type="ARBA" id="ARBA00008138"/>
    </source>
</evidence>
<dbReference type="RefSeq" id="WP_077086825.1">
    <property type="nucleotide sequence ID" value="NZ_LT721901.1"/>
</dbReference>
<keyword evidence="4 8" id="KW-0808">Transferase</keyword>
<dbReference type="PANTHER" id="PTHR43619:SF2">
    <property type="entry name" value="S-ADENOSYL-L-METHIONINE-DEPENDENT METHYLTRANSFERASES SUPERFAMILY PROTEIN"/>
    <property type="match status" value="1"/>
</dbReference>
<dbReference type="PANTHER" id="PTHR43619">
    <property type="entry name" value="S-ADENOSYL-L-METHIONINE-DEPENDENT METHYLTRANSFERASE YKTD-RELATED"/>
    <property type="match status" value="1"/>
</dbReference>
<dbReference type="Proteomes" id="UP000240988">
    <property type="component" value="Unassembled WGS sequence"/>
</dbReference>
<evidence type="ECO:0000313" key="8">
    <source>
        <dbReference type="EMBL" id="SPM33460.1"/>
    </source>
</evidence>
<keyword evidence="9" id="KW-1185">Reference proteome</keyword>
<dbReference type="AlphaFoldDB" id="A0A2U3NPM6"/>
<dbReference type="NCBIfam" id="TIGR00027">
    <property type="entry name" value="mthyl_TIGR00027"/>
    <property type="match status" value="1"/>
</dbReference>
<name>A0A2U3NPM6_9MYCO</name>
<dbReference type="GO" id="GO:0032259">
    <property type="term" value="P:methylation"/>
    <property type="evidence" value="ECO:0007669"/>
    <property type="project" value="UniProtKB-KW"/>
</dbReference>
<evidence type="ECO:0000256" key="7">
    <source>
        <dbReference type="SAM" id="MobiDB-lite"/>
    </source>
</evidence>
<keyword evidence="5 6" id="KW-0949">S-adenosyl-L-methionine</keyword>
<dbReference type="OrthoDB" id="9806164at2"/>
<dbReference type="EC" id="2.1.1.-" evidence="6"/>
<evidence type="ECO:0000256" key="4">
    <source>
        <dbReference type="ARBA" id="ARBA00022679"/>
    </source>
</evidence>
<gene>
    <name evidence="8" type="ORF">MRAB57_1264</name>
</gene>
<feature type="compositionally biased region" description="Polar residues" evidence="7">
    <location>
        <begin position="296"/>
        <end position="307"/>
    </location>
</feature>
<dbReference type="InterPro" id="IPR029063">
    <property type="entry name" value="SAM-dependent_MTases_sf"/>
</dbReference>
<evidence type="ECO:0000256" key="3">
    <source>
        <dbReference type="ARBA" id="ARBA00022603"/>
    </source>
</evidence>
<organism evidence="8 9">
    <name type="scientific">Mycobacterium rhizamassiliense</name>
    <dbReference type="NCBI Taxonomy" id="1841860"/>
    <lineage>
        <taxon>Bacteria</taxon>
        <taxon>Bacillati</taxon>
        <taxon>Actinomycetota</taxon>
        <taxon>Actinomycetes</taxon>
        <taxon>Mycobacteriales</taxon>
        <taxon>Mycobacteriaceae</taxon>
        <taxon>Mycobacterium</taxon>
    </lineage>
</organism>
<dbReference type="SUPFAM" id="SSF53335">
    <property type="entry name" value="S-adenosyl-L-methionine-dependent methyltransferases"/>
    <property type="match status" value="1"/>
</dbReference>
<dbReference type="InterPro" id="IPR011610">
    <property type="entry name" value="SAM_mthyl_Trfase_ML2640-like"/>
</dbReference>
<accession>A0A2U3NPM6</accession>
<dbReference type="STRING" id="1841860.GCA_900157375_01265"/>
<evidence type="ECO:0000256" key="5">
    <source>
        <dbReference type="ARBA" id="ARBA00022691"/>
    </source>
</evidence>
<dbReference type="Gene3D" id="3.40.50.150">
    <property type="entry name" value="Vaccinia Virus protein VP39"/>
    <property type="match status" value="1"/>
</dbReference>
<protein>
    <recommendedName>
        <fullName evidence="6">S-adenosyl-L-methionine-dependent methyltransferase</fullName>
        <ecNumber evidence="6">2.1.1.-</ecNumber>
    </recommendedName>
</protein>
<evidence type="ECO:0000256" key="1">
    <source>
        <dbReference type="ARBA" id="ARBA00003907"/>
    </source>
</evidence>
<dbReference type="GO" id="GO:0008168">
    <property type="term" value="F:methyltransferase activity"/>
    <property type="evidence" value="ECO:0007669"/>
    <property type="project" value="UniProtKB-UniRule"/>
</dbReference>
<evidence type="ECO:0000256" key="6">
    <source>
        <dbReference type="RuleBase" id="RU362030"/>
    </source>
</evidence>
<evidence type="ECO:0000313" key="9">
    <source>
        <dbReference type="Proteomes" id="UP000240988"/>
    </source>
</evidence>
<dbReference type="InterPro" id="IPR007213">
    <property type="entry name" value="Ppm1/Ppm2/Tcmp"/>
</dbReference>
<sequence length="307" mass="33488">MPRSADDSWDIATSVGATAVMVALARAAETASAEPLIRDQFAEPLVSTPELAGVREQVTAWWAGDPDEDSDDAPDPKHMINYQAVRTHFFDAFFAAAADSGVRQVVILAAGLDSRAYRLDWPAGTAVYEIDLPKVLEYKSETLAAHGATPTADRRPVPVDLRHDWPKALRDAGFDTGQPTAWLAEGLLPFLPAAAQEALFSSIDALSGPGSRVAVENFGVDAEKRREAEERWQVRRAKREARGQDTSFNPFDLWFSDEGRPECAGWFAAHGWTTDTVTALDEGQRLGRAPHPDQAPFTNSFVTATKP</sequence>
<dbReference type="Pfam" id="PF04072">
    <property type="entry name" value="LCM"/>
    <property type="match status" value="1"/>
</dbReference>
<comment type="similarity">
    <text evidence="2 6">Belongs to the UPF0677 family.</text>
</comment>
<dbReference type="EMBL" id="FUFA01000002">
    <property type="protein sequence ID" value="SPM33460.1"/>
    <property type="molecule type" value="Genomic_DNA"/>
</dbReference>
<keyword evidence="3 6" id="KW-0489">Methyltransferase</keyword>
<reference evidence="8 9" key="1">
    <citation type="submission" date="2017-01" db="EMBL/GenBank/DDBJ databases">
        <authorList>
            <consortium name="Urmite Genomes"/>
        </authorList>
    </citation>
    <scope>NUCLEOTIDE SEQUENCE [LARGE SCALE GENOMIC DNA]</scope>
    <source>
        <strain evidence="8 9">AB57</strain>
    </source>
</reference>
<proteinExistence type="inferred from homology"/>
<feature type="region of interest" description="Disordered" evidence="7">
    <location>
        <begin position="288"/>
        <end position="307"/>
    </location>
</feature>